<dbReference type="PANTHER" id="PTHR16081">
    <property type="entry name" value="VERTNIN"/>
    <property type="match status" value="1"/>
</dbReference>
<dbReference type="PANTHER" id="PTHR16081:SF0">
    <property type="entry name" value="VERTNIN"/>
    <property type="match status" value="1"/>
</dbReference>
<dbReference type="AlphaFoldDB" id="A0ABD3V8R1"/>
<comment type="similarity">
    <text evidence="1">Belongs to the vertnin family.</text>
</comment>
<name>A0ABD3V8R1_SINWO</name>
<evidence type="ECO:0000313" key="4">
    <source>
        <dbReference type="Proteomes" id="UP001634394"/>
    </source>
</evidence>
<protein>
    <recommendedName>
        <fullName evidence="2">Vertnin</fullName>
    </recommendedName>
</protein>
<dbReference type="Proteomes" id="UP001634394">
    <property type="component" value="Unassembled WGS sequence"/>
</dbReference>
<evidence type="ECO:0000313" key="3">
    <source>
        <dbReference type="EMBL" id="KAL3857431.1"/>
    </source>
</evidence>
<sequence>MIIWPVDYDRLTTIVNSCLNVDQQTMDIYPDDVQQMYVTFPVSVKADGNCLPYSGSVLAFGNDRYATEIRARIIIEQTLSEEYYLQENYLKNGLDDPPKFDIKKAFAMYSDEYKHGTNRLNDKTTLQDIYEREVMKIKNAAHMGIWQIFALSSVLQQKVFSIYPKLGNVNVRKDLHKIIHPE</sequence>
<reference evidence="3 4" key="1">
    <citation type="submission" date="2024-11" db="EMBL/GenBank/DDBJ databases">
        <title>Chromosome-level genome assembly of the freshwater bivalve Anodonta woodiana.</title>
        <authorList>
            <person name="Chen X."/>
        </authorList>
    </citation>
    <scope>NUCLEOTIDE SEQUENCE [LARGE SCALE GENOMIC DNA]</scope>
    <source>
        <strain evidence="3">MN2024</strain>
        <tissue evidence="3">Gills</tissue>
    </source>
</reference>
<dbReference type="InterPro" id="IPR038822">
    <property type="entry name" value="Vertnin-like"/>
</dbReference>
<accession>A0ABD3V8R1</accession>
<dbReference type="EMBL" id="JBJQND010000013">
    <property type="protein sequence ID" value="KAL3857431.1"/>
    <property type="molecule type" value="Genomic_DNA"/>
</dbReference>
<keyword evidence="4" id="KW-1185">Reference proteome</keyword>
<evidence type="ECO:0000256" key="1">
    <source>
        <dbReference type="ARBA" id="ARBA00007290"/>
    </source>
</evidence>
<dbReference type="CDD" id="cd22791">
    <property type="entry name" value="OTU_VRTN"/>
    <property type="match status" value="1"/>
</dbReference>
<organism evidence="3 4">
    <name type="scientific">Sinanodonta woodiana</name>
    <name type="common">Chinese pond mussel</name>
    <name type="synonym">Anodonta woodiana</name>
    <dbReference type="NCBI Taxonomy" id="1069815"/>
    <lineage>
        <taxon>Eukaryota</taxon>
        <taxon>Metazoa</taxon>
        <taxon>Spiralia</taxon>
        <taxon>Lophotrochozoa</taxon>
        <taxon>Mollusca</taxon>
        <taxon>Bivalvia</taxon>
        <taxon>Autobranchia</taxon>
        <taxon>Heteroconchia</taxon>
        <taxon>Palaeoheterodonta</taxon>
        <taxon>Unionida</taxon>
        <taxon>Unionoidea</taxon>
        <taxon>Unionidae</taxon>
        <taxon>Unioninae</taxon>
        <taxon>Sinanodonta</taxon>
    </lineage>
</organism>
<comment type="caution">
    <text evidence="3">The sequence shown here is derived from an EMBL/GenBank/DDBJ whole genome shotgun (WGS) entry which is preliminary data.</text>
</comment>
<gene>
    <name evidence="3" type="ORF">ACJMK2_012102</name>
</gene>
<dbReference type="InterPro" id="IPR047273">
    <property type="entry name" value="VRTN_OTU_dom"/>
</dbReference>
<evidence type="ECO:0000256" key="2">
    <source>
        <dbReference type="ARBA" id="ARBA00020188"/>
    </source>
</evidence>
<proteinExistence type="inferred from homology"/>